<name>A0A4Z1FR63_9HELO</name>
<reference evidence="1 2" key="1">
    <citation type="submission" date="2017-12" db="EMBL/GenBank/DDBJ databases">
        <title>Comparative genomics of Botrytis spp.</title>
        <authorList>
            <person name="Valero-Jimenez C.A."/>
            <person name="Tapia P."/>
            <person name="Veloso J."/>
            <person name="Silva-Moreno E."/>
            <person name="Staats M."/>
            <person name="Valdes J.H."/>
            <person name="Van Kan J.A.L."/>
        </authorList>
    </citation>
    <scope>NUCLEOTIDE SEQUENCE [LARGE SCALE GENOMIC DNA]</scope>
    <source>
        <strain evidence="1 2">Bp0003</strain>
    </source>
</reference>
<organism evidence="1 2">
    <name type="scientific">Botrytis paeoniae</name>
    <dbReference type="NCBI Taxonomy" id="278948"/>
    <lineage>
        <taxon>Eukaryota</taxon>
        <taxon>Fungi</taxon>
        <taxon>Dikarya</taxon>
        <taxon>Ascomycota</taxon>
        <taxon>Pezizomycotina</taxon>
        <taxon>Leotiomycetes</taxon>
        <taxon>Helotiales</taxon>
        <taxon>Sclerotiniaceae</taxon>
        <taxon>Botrytis</taxon>
    </lineage>
</organism>
<evidence type="ECO:0000313" key="2">
    <source>
        <dbReference type="Proteomes" id="UP000297910"/>
    </source>
</evidence>
<evidence type="ECO:0000313" key="1">
    <source>
        <dbReference type="EMBL" id="TGO25372.1"/>
    </source>
</evidence>
<keyword evidence="2" id="KW-1185">Reference proteome</keyword>
<accession>A0A4Z1FR63</accession>
<protein>
    <submittedName>
        <fullName evidence="1">Uncharacterized protein</fullName>
    </submittedName>
</protein>
<proteinExistence type="predicted"/>
<sequence>MISRKARKVANAVKSSLFCNMEIGVIVASSGKFQYIVVEYLIHLSTPKQNFIEQYLPTISDNCLAKGGSIRRSSQPDCSTLKPSQGMLNIGETGAREHCQAYNKMRPEILGVSGTEISGWIRCAHRSRQLSRLILRLVSRPRNDEGYQGIHEHHPGYRLHVQVNKSNLRQRHF</sequence>
<dbReference type="AlphaFoldDB" id="A0A4Z1FR63"/>
<comment type="caution">
    <text evidence="1">The sequence shown here is derived from an EMBL/GenBank/DDBJ whole genome shotgun (WGS) entry which is preliminary data.</text>
</comment>
<dbReference type="Proteomes" id="UP000297910">
    <property type="component" value="Unassembled WGS sequence"/>
</dbReference>
<gene>
    <name evidence="1" type="ORF">BPAE_0081g00050</name>
</gene>
<dbReference type="EMBL" id="PQXI01000081">
    <property type="protein sequence ID" value="TGO25372.1"/>
    <property type="molecule type" value="Genomic_DNA"/>
</dbReference>